<dbReference type="EMBL" id="JAHUTJ010045320">
    <property type="protein sequence ID" value="MED6282231.1"/>
    <property type="molecule type" value="Genomic_DNA"/>
</dbReference>
<protein>
    <submittedName>
        <fullName evidence="1">Uncharacterized protein</fullName>
    </submittedName>
</protein>
<proteinExistence type="predicted"/>
<keyword evidence="2" id="KW-1185">Reference proteome</keyword>
<sequence>MLPFVVLPAQPLRGLKQELAARTALGCQVGEPPPPLPWLLHRLKQQLSIELHVVPRADIGGQKRQKGRLQFTVQAPCLHLQKSVHCIFIHLFKKFRSTLYVT</sequence>
<dbReference type="Proteomes" id="UP001352852">
    <property type="component" value="Unassembled WGS sequence"/>
</dbReference>
<accession>A0ABU7E4P7</accession>
<name>A0ABU7E4P7_9TELE</name>
<evidence type="ECO:0000313" key="1">
    <source>
        <dbReference type="EMBL" id="MED6282231.1"/>
    </source>
</evidence>
<organism evidence="1 2">
    <name type="scientific">Characodon lateralis</name>
    <dbReference type="NCBI Taxonomy" id="208331"/>
    <lineage>
        <taxon>Eukaryota</taxon>
        <taxon>Metazoa</taxon>
        <taxon>Chordata</taxon>
        <taxon>Craniata</taxon>
        <taxon>Vertebrata</taxon>
        <taxon>Euteleostomi</taxon>
        <taxon>Actinopterygii</taxon>
        <taxon>Neopterygii</taxon>
        <taxon>Teleostei</taxon>
        <taxon>Neoteleostei</taxon>
        <taxon>Acanthomorphata</taxon>
        <taxon>Ovalentaria</taxon>
        <taxon>Atherinomorphae</taxon>
        <taxon>Cyprinodontiformes</taxon>
        <taxon>Goodeidae</taxon>
        <taxon>Characodon</taxon>
    </lineage>
</organism>
<gene>
    <name evidence="1" type="ORF">CHARACLAT_029863</name>
</gene>
<comment type="caution">
    <text evidence="1">The sequence shown here is derived from an EMBL/GenBank/DDBJ whole genome shotgun (WGS) entry which is preliminary data.</text>
</comment>
<reference evidence="1 2" key="1">
    <citation type="submission" date="2021-06" db="EMBL/GenBank/DDBJ databases">
        <authorList>
            <person name="Palmer J.M."/>
        </authorList>
    </citation>
    <scope>NUCLEOTIDE SEQUENCE [LARGE SCALE GENOMIC DNA]</scope>
    <source>
        <strain evidence="1 2">CL_MEX2019</strain>
        <tissue evidence="1">Muscle</tissue>
    </source>
</reference>
<evidence type="ECO:0000313" key="2">
    <source>
        <dbReference type="Proteomes" id="UP001352852"/>
    </source>
</evidence>